<keyword evidence="2" id="KW-1185">Reference proteome</keyword>
<evidence type="ECO:0000313" key="1">
    <source>
        <dbReference type="EMBL" id="QOJ78415.1"/>
    </source>
</evidence>
<proteinExistence type="predicted"/>
<reference evidence="1 2" key="1">
    <citation type="submission" date="2020-10" db="EMBL/GenBank/DDBJ databases">
        <title>Thermofilum lucidum 3507LT sp. nov. a novel member of Thermofilaceae family isolated from Chile hot spring, and proposal of description order Thermofilales.</title>
        <authorList>
            <person name="Zayulina K.S."/>
            <person name="Elcheninov A.G."/>
            <person name="Toshchakov S.V."/>
            <person name="Kublanov I.V."/>
        </authorList>
    </citation>
    <scope>NUCLEOTIDE SEQUENCE [LARGE SCALE GENOMIC DNA]</scope>
    <source>
        <strain evidence="1 2">3507LT</strain>
    </source>
</reference>
<dbReference type="InParanoid" id="A0A7L9FI39"/>
<name>A0A7L9FI39_9CREN</name>
<dbReference type="GeneID" id="59149545"/>
<dbReference type="RefSeq" id="WP_192818387.1">
    <property type="nucleotide sequence ID" value="NZ_CP062310.1"/>
</dbReference>
<organism evidence="1 2">
    <name type="scientific">Infirmifilum lucidum</name>
    <dbReference type="NCBI Taxonomy" id="2776706"/>
    <lineage>
        <taxon>Archaea</taxon>
        <taxon>Thermoproteota</taxon>
        <taxon>Thermoprotei</taxon>
        <taxon>Thermofilales</taxon>
        <taxon>Thermofilaceae</taxon>
        <taxon>Infirmifilum</taxon>
    </lineage>
</organism>
<protein>
    <submittedName>
        <fullName evidence="1">Uncharacterized protein</fullName>
    </submittedName>
</protein>
<sequence length="57" mass="5806">MLAAPGQGPSHCSALSLFVWALGSGQAGSSLSLLTGGASSDLQTYKLLGLLKWVDEN</sequence>
<accession>A0A7L9FI39</accession>
<dbReference type="EMBL" id="CP062310">
    <property type="protein sequence ID" value="QOJ78415.1"/>
    <property type="molecule type" value="Genomic_DNA"/>
</dbReference>
<dbReference type="Proteomes" id="UP000594121">
    <property type="component" value="Chromosome"/>
</dbReference>
<gene>
    <name evidence="1" type="ORF">IG193_06575</name>
</gene>
<evidence type="ECO:0000313" key="2">
    <source>
        <dbReference type="Proteomes" id="UP000594121"/>
    </source>
</evidence>
<dbReference type="AlphaFoldDB" id="A0A7L9FI39"/>
<dbReference type="KEGG" id="thel:IG193_06575"/>